<proteinExistence type="predicted"/>
<protein>
    <submittedName>
        <fullName evidence="1">MORN variant repeat protein</fullName>
    </submittedName>
</protein>
<name>J9GHT3_9ZZZZ</name>
<dbReference type="Pfam" id="PF07661">
    <property type="entry name" value="MORN_2"/>
    <property type="match status" value="2"/>
</dbReference>
<dbReference type="PANTHER" id="PTHR46820:SF1">
    <property type="entry name" value="HISTONE-LYSINE N-METHYLTRANSFERASE SETD7"/>
    <property type="match status" value="1"/>
</dbReference>
<sequence>WPDTGKLKVKAHYRAGQLHGLVEQYYPSGALQLKHPYAEHRLHGEALDYFENGQLKSSVHFEHGVQSGPFKLFSADGKLLEEGVLKEGVRHGPFTLYSPETGQPVRQGTYQLNELDGEVITWRPDGLKVVGTYEKGLAHGWQKIYNAQGALLGEIKMQNGRATGVFHVFDAKGRIVQEGSHGKTADELFRIITSPRPQTNDPTPEENGGIVIKEIFE</sequence>
<dbReference type="GO" id="GO:0005694">
    <property type="term" value="C:chromosome"/>
    <property type="evidence" value="ECO:0007669"/>
    <property type="project" value="TreeGrafter"/>
</dbReference>
<dbReference type="Gene3D" id="3.90.930.1">
    <property type="match status" value="1"/>
</dbReference>
<dbReference type="EMBL" id="AMCI01002943">
    <property type="protein sequence ID" value="EJX01473.1"/>
    <property type="molecule type" value="Genomic_DNA"/>
</dbReference>
<comment type="caution">
    <text evidence="1">The sequence shown here is derived from an EMBL/GenBank/DDBJ whole genome shotgun (WGS) entry which is preliminary data.</text>
</comment>
<accession>J9GHT3</accession>
<dbReference type="PANTHER" id="PTHR46820">
    <property type="entry name" value="HISTONE-LYSINE N-METHYLTRANSFERASE SETD7"/>
    <property type="match status" value="1"/>
</dbReference>
<dbReference type="Gene3D" id="2.20.110.10">
    <property type="entry name" value="Histone H3 K4-specific methyltransferase SET7/9 N-terminal domain"/>
    <property type="match status" value="1"/>
</dbReference>
<dbReference type="AlphaFoldDB" id="J9GHT3"/>
<feature type="non-terminal residue" evidence="1">
    <location>
        <position position="1"/>
    </location>
</feature>
<evidence type="ECO:0000313" key="1">
    <source>
        <dbReference type="EMBL" id="EJX01473.1"/>
    </source>
</evidence>
<organism evidence="1">
    <name type="scientific">gut metagenome</name>
    <dbReference type="NCBI Taxonomy" id="749906"/>
    <lineage>
        <taxon>unclassified sequences</taxon>
        <taxon>metagenomes</taxon>
        <taxon>organismal metagenomes</taxon>
    </lineage>
</organism>
<dbReference type="InterPro" id="IPR011652">
    <property type="entry name" value="MORN_2"/>
</dbReference>
<gene>
    <name evidence="1" type="ORF">EVA_10420</name>
</gene>
<dbReference type="GO" id="GO:0070828">
    <property type="term" value="P:heterochromatin organization"/>
    <property type="evidence" value="ECO:0007669"/>
    <property type="project" value="TreeGrafter"/>
</dbReference>
<dbReference type="SUPFAM" id="SSF82185">
    <property type="entry name" value="Histone H3 K4-specific methyltransferase SET7/9 N-terminal domain"/>
    <property type="match status" value="2"/>
</dbReference>
<dbReference type="GO" id="GO:0005634">
    <property type="term" value="C:nucleus"/>
    <property type="evidence" value="ECO:0007669"/>
    <property type="project" value="TreeGrafter"/>
</dbReference>
<dbReference type="GO" id="GO:0003682">
    <property type="term" value="F:chromatin binding"/>
    <property type="evidence" value="ECO:0007669"/>
    <property type="project" value="TreeGrafter"/>
</dbReference>
<reference evidence="1" key="1">
    <citation type="journal article" date="2012" name="PLoS ONE">
        <title>Gene sets for utilization of primary and secondary nutrition supplies in the distal gut of endangered iberian lynx.</title>
        <authorList>
            <person name="Alcaide M."/>
            <person name="Messina E."/>
            <person name="Richter M."/>
            <person name="Bargiela R."/>
            <person name="Peplies J."/>
            <person name="Huws S.A."/>
            <person name="Newbold C.J."/>
            <person name="Golyshin P.N."/>
            <person name="Simon M.A."/>
            <person name="Lopez G."/>
            <person name="Yakimov M.M."/>
            <person name="Ferrer M."/>
        </authorList>
    </citation>
    <scope>NUCLEOTIDE SEQUENCE</scope>
</reference>